<accession>A0AAV4BCS1</accession>
<proteinExistence type="predicted"/>
<organism evidence="1 2">
    <name type="scientific">Plakobranchus ocellatus</name>
    <dbReference type="NCBI Taxonomy" id="259542"/>
    <lineage>
        <taxon>Eukaryota</taxon>
        <taxon>Metazoa</taxon>
        <taxon>Spiralia</taxon>
        <taxon>Lophotrochozoa</taxon>
        <taxon>Mollusca</taxon>
        <taxon>Gastropoda</taxon>
        <taxon>Heterobranchia</taxon>
        <taxon>Euthyneura</taxon>
        <taxon>Panpulmonata</taxon>
        <taxon>Sacoglossa</taxon>
        <taxon>Placobranchoidea</taxon>
        <taxon>Plakobranchidae</taxon>
        <taxon>Plakobranchus</taxon>
    </lineage>
</organism>
<sequence length="126" mass="14253">MTLNDLGVKRRRRWRGRLYNKHSTCCHTHSGSLHAGCQDLGYQPQSITKEATATVQTDDRSIHTSRWMAGVSPPIRMRESDITSQTESTTNRALAFIVKGKRASKEEEKPLDQTNQASIHVCMKVE</sequence>
<dbReference type="EMBL" id="BLXT01005251">
    <property type="protein sequence ID" value="GFO21146.1"/>
    <property type="molecule type" value="Genomic_DNA"/>
</dbReference>
<dbReference type="AlphaFoldDB" id="A0AAV4BCS1"/>
<gene>
    <name evidence="1" type="ORF">PoB_004765100</name>
</gene>
<comment type="caution">
    <text evidence="1">The sequence shown here is derived from an EMBL/GenBank/DDBJ whole genome shotgun (WGS) entry which is preliminary data.</text>
</comment>
<name>A0AAV4BCS1_9GAST</name>
<dbReference type="Proteomes" id="UP000735302">
    <property type="component" value="Unassembled WGS sequence"/>
</dbReference>
<evidence type="ECO:0000313" key="2">
    <source>
        <dbReference type="Proteomes" id="UP000735302"/>
    </source>
</evidence>
<keyword evidence="2" id="KW-1185">Reference proteome</keyword>
<protein>
    <submittedName>
        <fullName evidence="1">Uncharacterized protein</fullName>
    </submittedName>
</protein>
<reference evidence="1 2" key="1">
    <citation type="journal article" date="2021" name="Elife">
        <title>Chloroplast acquisition without the gene transfer in kleptoplastic sea slugs, Plakobranchus ocellatus.</title>
        <authorList>
            <person name="Maeda T."/>
            <person name="Takahashi S."/>
            <person name="Yoshida T."/>
            <person name="Shimamura S."/>
            <person name="Takaki Y."/>
            <person name="Nagai Y."/>
            <person name="Toyoda A."/>
            <person name="Suzuki Y."/>
            <person name="Arimoto A."/>
            <person name="Ishii H."/>
            <person name="Satoh N."/>
            <person name="Nishiyama T."/>
            <person name="Hasebe M."/>
            <person name="Maruyama T."/>
            <person name="Minagawa J."/>
            <person name="Obokata J."/>
            <person name="Shigenobu S."/>
        </authorList>
    </citation>
    <scope>NUCLEOTIDE SEQUENCE [LARGE SCALE GENOMIC DNA]</scope>
</reference>
<evidence type="ECO:0000313" key="1">
    <source>
        <dbReference type="EMBL" id="GFO21146.1"/>
    </source>
</evidence>